<evidence type="ECO:0000313" key="11">
    <source>
        <dbReference type="EMBL" id="CAF1514589.1"/>
    </source>
</evidence>
<dbReference type="Proteomes" id="UP000663828">
    <property type="component" value="Unassembled WGS sequence"/>
</dbReference>
<dbReference type="EMBL" id="CAJNOJ010000134">
    <property type="protein sequence ID" value="CAF1177802.1"/>
    <property type="molecule type" value="Genomic_DNA"/>
</dbReference>
<feature type="domain" description="G-protein coupled receptors family 1 profile" evidence="9">
    <location>
        <begin position="33"/>
        <end position="299"/>
    </location>
</feature>
<evidence type="ECO:0000256" key="4">
    <source>
        <dbReference type="ARBA" id="ARBA00023040"/>
    </source>
</evidence>
<evidence type="ECO:0000256" key="3">
    <source>
        <dbReference type="ARBA" id="ARBA00022989"/>
    </source>
</evidence>
<dbReference type="Gene3D" id="1.20.1070.10">
    <property type="entry name" value="Rhodopsin 7-helix transmembrane proteins"/>
    <property type="match status" value="1"/>
</dbReference>
<dbReference type="SUPFAM" id="SSF81321">
    <property type="entry name" value="Family A G protein-coupled receptor-like"/>
    <property type="match status" value="1"/>
</dbReference>
<gene>
    <name evidence="10" type="ORF">EDS130_LOCUS24070</name>
    <name evidence="11" type="ORF">XAT740_LOCUS40420</name>
</gene>
<keyword evidence="12" id="KW-1185">Reference proteome</keyword>
<accession>A0A814US83</accession>
<keyword evidence="3 8" id="KW-1133">Transmembrane helix</keyword>
<dbReference type="InterPro" id="IPR017452">
    <property type="entry name" value="GPCR_Rhodpsn_7TM"/>
</dbReference>
<protein>
    <recommendedName>
        <fullName evidence="9">G-protein coupled receptors family 1 profile domain-containing protein</fullName>
    </recommendedName>
</protein>
<dbReference type="Pfam" id="PF00001">
    <property type="entry name" value="7tm_1"/>
    <property type="match status" value="1"/>
</dbReference>
<evidence type="ECO:0000313" key="13">
    <source>
        <dbReference type="Proteomes" id="UP000663852"/>
    </source>
</evidence>
<dbReference type="Proteomes" id="UP000663852">
    <property type="component" value="Unassembled WGS sequence"/>
</dbReference>
<feature type="transmembrane region" description="Helical" evidence="8">
    <location>
        <begin position="53"/>
        <end position="75"/>
    </location>
</feature>
<dbReference type="GO" id="GO:0005886">
    <property type="term" value="C:plasma membrane"/>
    <property type="evidence" value="ECO:0007669"/>
    <property type="project" value="TreeGrafter"/>
</dbReference>
<comment type="subcellular location">
    <subcellularLocation>
        <location evidence="1">Membrane</location>
        <topology evidence="1">Multi-pass membrane protein</topology>
    </subcellularLocation>
</comment>
<feature type="transmembrane region" description="Helical" evidence="8">
    <location>
        <begin position="237"/>
        <end position="259"/>
    </location>
</feature>
<organism evidence="10 13">
    <name type="scientific">Adineta ricciae</name>
    <name type="common">Rotifer</name>
    <dbReference type="NCBI Taxonomy" id="249248"/>
    <lineage>
        <taxon>Eukaryota</taxon>
        <taxon>Metazoa</taxon>
        <taxon>Spiralia</taxon>
        <taxon>Gnathifera</taxon>
        <taxon>Rotifera</taxon>
        <taxon>Eurotatoria</taxon>
        <taxon>Bdelloidea</taxon>
        <taxon>Adinetida</taxon>
        <taxon>Adinetidae</taxon>
        <taxon>Adineta</taxon>
    </lineage>
</organism>
<dbReference type="PRINTS" id="PR00237">
    <property type="entry name" value="GPCRRHODOPSN"/>
</dbReference>
<evidence type="ECO:0000256" key="1">
    <source>
        <dbReference type="ARBA" id="ARBA00004141"/>
    </source>
</evidence>
<keyword evidence="5 8" id="KW-0472">Membrane</keyword>
<evidence type="ECO:0000256" key="5">
    <source>
        <dbReference type="ARBA" id="ARBA00023136"/>
    </source>
</evidence>
<evidence type="ECO:0000313" key="10">
    <source>
        <dbReference type="EMBL" id="CAF1177802.1"/>
    </source>
</evidence>
<dbReference type="InterPro" id="IPR000276">
    <property type="entry name" value="GPCR_Rhodpsn"/>
</dbReference>
<sequence>MDAKNETIATLLHVAMYLNRSIPIPLLIFGTIGNILNVFILTRQSLRTNSCAFYFLSSTLANILCLWIGLLTRLLSGYNLDPTAWSTVVCQIRFYITYMSLSLSACFLVYASVDRWASSSTNPNIRSFSRIHNARRMVMYTTLFACVFYGQTFYCYVAVPNQFPLNCYCPNQVCRTYNDVLFLILFSLIPPMFMLSFGYVTIRNVQKIRQQVRPLPANLQASRQQHRLLKKKDHQMIMMLLVQVFFFVILVTPSGISKAYSTLTFNQLKDSLELTKENFFFQVSVLILYINCCSAFYLYTLTGKIFRQEVKRLLLNIQRPNLAIISEVRIIPPDPISAAYHSQTNQITMKYNQQT</sequence>
<evidence type="ECO:0000256" key="6">
    <source>
        <dbReference type="ARBA" id="ARBA00023170"/>
    </source>
</evidence>
<dbReference type="GO" id="GO:0004930">
    <property type="term" value="F:G protein-coupled receptor activity"/>
    <property type="evidence" value="ECO:0007669"/>
    <property type="project" value="UniProtKB-KW"/>
</dbReference>
<evidence type="ECO:0000256" key="8">
    <source>
        <dbReference type="SAM" id="Phobius"/>
    </source>
</evidence>
<keyword evidence="7" id="KW-0807">Transducer</keyword>
<reference evidence="10" key="1">
    <citation type="submission" date="2021-02" db="EMBL/GenBank/DDBJ databases">
        <authorList>
            <person name="Nowell W R."/>
        </authorList>
    </citation>
    <scope>NUCLEOTIDE SEQUENCE</scope>
</reference>
<evidence type="ECO:0000259" key="9">
    <source>
        <dbReference type="PROSITE" id="PS50262"/>
    </source>
</evidence>
<evidence type="ECO:0000313" key="12">
    <source>
        <dbReference type="Proteomes" id="UP000663828"/>
    </source>
</evidence>
<comment type="caution">
    <text evidence="10">The sequence shown here is derived from an EMBL/GenBank/DDBJ whole genome shotgun (WGS) entry which is preliminary data.</text>
</comment>
<feature type="transmembrane region" description="Helical" evidence="8">
    <location>
        <begin position="22"/>
        <end position="41"/>
    </location>
</feature>
<dbReference type="PANTHER" id="PTHR24243">
    <property type="entry name" value="G-PROTEIN COUPLED RECEPTOR"/>
    <property type="match status" value="1"/>
</dbReference>
<dbReference type="PROSITE" id="PS50262">
    <property type="entry name" value="G_PROTEIN_RECEP_F1_2"/>
    <property type="match status" value="1"/>
</dbReference>
<keyword evidence="2 8" id="KW-0812">Transmembrane</keyword>
<feature type="transmembrane region" description="Helical" evidence="8">
    <location>
        <begin position="180"/>
        <end position="202"/>
    </location>
</feature>
<keyword evidence="4" id="KW-0297">G-protein coupled receptor</keyword>
<feature type="transmembrane region" description="Helical" evidence="8">
    <location>
        <begin position="95"/>
        <end position="117"/>
    </location>
</feature>
<feature type="transmembrane region" description="Helical" evidence="8">
    <location>
        <begin position="279"/>
        <end position="299"/>
    </location>
</feature>
<name>A0A814US83_ADIRI</name>
<evidence type="ECO:0000256" key="2">
    <source>
        <dbReference type="ARBA" id="ARBA00022692"/>
    </source>
</evidence>
<dbReference type="OrthoDB" id="10332426at2759"/>
<dbReference type="PANTHER" id="PTHR24243:SF230">
    <property type="entry name" value="G-PROTEIN COUPLED RECEPTORS FAMILY 1 PROFILE DOMAIN-CONTAINING PROTEIN"/>
    <property type="match status" value="1"/>
</dbReference>
<keyword evidence="6" id="KW-0675">Receptor</keyword>
<evidence type="ECO:0000256" key="7">
    <source>
        <dbReference type="ARBA" id="ARBA00023224"/>
    </source>
</evidence>
<feature type="transmembrane region" description="Helical" evidence="8">
    <location>
        <begin position="138"/>
        <end position="160"/>
    </location>
</feature>
<dbReference type="AlphaFoldDB" id="A0A814US83"/>
<proteinExistence type="predicted"/>
<dbReference type="EMBL" id="CAJNOR010004595">
    <property type="protein sequence ID" value="CAF1514589.1"/>
    <property type="molecule type" value="Genomic_DNA"/>
</dbReference>